<reference evidence="9" key="1">
    <citation type="submission" date="2020-05" db="EMBL/GenBank/DDBJ databases">
        <title>Phylogenomic resolution of chytrid fungi.</title>
        <authorList>
            <person name="Stajich J.E."/>
            <person name="Amses K."/>
            <person name="Simmons R."/>
            <person name="Seto K."/>
            <person name="Myers J."/>
            <person name="Bonds A."/>
            <person name="Quandt C.A."/>
            <person name="Barry K."/>
            <person name="Liu P."/>
            <person name="Grigoriev I."/>
            <person name="Longcore J.E."/>
            <person name="James T.Y."/>
        </authorList>
    </citation>
    <scope>NUCLEOTIDE SEQUENCE</scope>
    <source>
        <strain evidence="9">JEL0318</strain>
    </source>
</reference>
<dbReference type="Gene3D" id="1.20.58.670">
    <property type="entry name" value="Dsl1p vesicle tethering complex, Tip20p subunit, domain D"/>
    <property type="match status" value="1"/>
</dbReference>
<dbReference type="Pfam" id="PF20651">
    <property type="entry name" value="EXOC6_Sec15_N"/>
    <property type="match status" value="1"/>
</dbReference>
<dbReference type="Pfam" id="PF04091">
    <property type="entry name" value="Sec15_C"/>
    <property type="match status" value="1"/>
</dbReference>
<organism evidence="9 10">
    <name type="scientific">Rhizophlyctis rosea</name>
    <dbReference type="NCBI Taxonomy" id="64517"/>
    <lineage>
        <taxon>Eukaryota</taxon>
        <taxon>Fungi</taxon>
        <taxon>Fungi incertae sedis</taxon>
        <taxon>Chytridiomycota</taxon>
        <taxon>Chytridiomycota incertae sedis</taxon>
        <taxon>Chytridiomycetes</taxon>
        <taxon>Rhizophlyctidales</taxon>
        <taxon>Rhizophlyctidaceae</taxon>
        <taxon>Rhizophlyctis</taxon>
    </lineage>
</organism>
<evidence type="ECO:0000256" key="6">
    <source>
        <dbReference type="SAM" id="MobiDB-lite"/>
    </source>
</evidence>
<accession>A0AAD5SJ47</accession>
<keyword evidence="3 5" id="KW-0268">Exocytosis</keyword>
<comment type="caution">
    <text evidence="9">The sequence shown here is derived from an EMBL/GenBank/DDBJ whole genome shotgun (WGS) entry which is preliminary data.</text>
</comment>
<dbReference type="InterPro" id="IPR048359">
    <property type="entry name" value="EXOC6_Sec15_N"/>
</dbReference>
<evidence type="ECO:0000256" key="5">
    <source>
        <dbReference type="PIRNR" id="PIRNR025007"/>
    </source>
</evidence>
<evidence type="ECO:0000256" key="2">
    <source>
        <dbReference type="ARBA" id="ARBA00022448"/>
    </source>
</evidence>
<evidence type="ECO:0000259" key="8">
    <source>
        <dbReference type="Pfam" id="PF20651"/>
    </source>
</evidence>
<dbReference type="InterPro" id="IPR042044">
    <property type="entry name" value="EXOC6PINT-1/Sec15/Tip20_C_dom2"/>
</dbReference>
<sequence>MTEVAPISREEAQHLQQLIRELVLTEAPTGSQPQPTTSSTSANTNAAGVPSPNTTKPQAASATTAATDASENFDQIAYTIKQIFQSGKEDAFADQLGLFVHRKEVEIEKMCNFYYQEFVQSVDQLLKVRVGTLNLKNKVVDLNGDLQSIGTKIVDKKKEVIDYRRILLNIESAMDVLQSCLFVLDIANKVNSNIENRKYYSALRLLEQLQQVHLRHISHYGFAKQMQERIPRLQEKIQEAVLQEMKEWFVRIRENTQKIGKLALEHTSVKQERIRDKRVRQARGATVSASSVNLGTSFEMVINEEDESDALNNDEIKVDFRPLHQCLHIHDVLNKRAEFTAQYEENRKLQAALVLAAKFSFKDSNLTGFQIYLHDVVGFFIVEAVILNSTENFRSRAGVEALWDASTEKMTRVIRESLQDCEDPDLFLEIKLLVLSFIHTMEGFGYAVSSLMDLMLSLLDRYAELMKLKCSERIMEIIEDDEYAPMIVNTAEEYREVIAGFHHAEAEEASQSASYPKTFPFSRGFISTCSVIKSYINGFYRFAEGFTQQYNEMDDLLKKSLENLLGQNLSGAVMRKLGSNSLSQAVQLMVNLEYFERACVEFEECLVEKRSSHKGGKVVLQATHGFSDSRLMAEKRIFDSVQHKIDDFLELADYDWVATTPQDTESPYLFDLVSFLTTVIASTLCNLPPNMKSYIYFSAFDHLATSMKNLLLQQDVERITPAFIDTFDIDIAYLEQFAAGLGDVSVGDIFAELRQTLTYLKSDNYDEFALPHVRQKKYPRVRLNNVVILLEKLKGDGSVFAKTAAADKEKKKKIENLLKNLKSQQSK</sequence>
<keyword evidence="2 5" id="KW-0813">Transport</keyword>
<proteinExistence type="inferred from homology"/>
<evidence type="ECO:0000259" key="7">
    <source>
        <dbReference type="Pfam" id="PF04091"/>
    </source>
</evidence>
<dbReference type="PANTHER" id="PTHR12702">
    <property type="entry name" value="SEC15"/>
    <property type="match status" value="1"/>
</dbReference>
<dbReference type="PANTHER" id="PTHR12702:SF0">
    <property type="entry name" value="EXOCYST COMPLEX COMPONENT 6"/>
    <property type="match status" value="1"/>
</dbReference>
<dbReference type="InterPro" id="IPR046361">
    <property type="entry name" value="EXOC6/Sec15_C"/>
</dbReference>
<dbReference type="GO" id="GO:0000145">
    <property type="term" value="C:exocyst"/>
    <property type="evidence" value="ECO:0007669"/>
    <property type="project" value="UniProtKB-UniRule"/>
</dbReference>
<dbReference type="PIRSF" id="PIRSF025007">
    <property type="entry name" value="Sec15"/>
    <property type="match status" value="1"/>
</dbReference>
<gene>
    <name evidence="9" type="ORF">HK097_001794</name>
</gene>
<feature type="domain" description="Exocyst complex subunit EXOC6/Sec15 C-terminal" evidence="7">
    <location>
        <begin position="450"/>
        <end position="792"/>
    </location>
</feature>
<comment type="similarity">
    <text evidence="1 5">Belongs to the SEC15 family.</text>
</comment>
<dbReference type="GO" id="GO:0006893">
    <property type="term" value="P:Golgi to plasma membrane transport"/>
    <property type="evidence" value="ECO:0007669"/>
    <property type="project" value="TreeGrafter"/>
</dbReference>
<evidence type="ECO:0000256" key="1">
    <source>
        <dbReference type="ARBA" id="ARBA00007944"/>
    </source>
</evidence>
<name>A0AAD5SJ47_9FUNG</name>
<keyword evidence="10" id="KW-1185">Reference proteome</keyword>
<dbReference type="InterPro" id="IPR042045">
    <property type="entry name" value="EXOC6/Sec15_C_dom1"/>
</dbReference>
<dbReference type="GO" id="GO:0016020">
    <property type="term" value="C:membrane"/>
    <property type="evidence" value="ECO:0007669"/>
    <property type="project" value="TreeGrafter"/>
</dbReference>
<dbReference type="GO" id="GO:0006886">
    <property type="term" value="P:intracellular protein transport"/>
    <property type="evidence" value="ECO:0007669"/>
    <property type="project" value="InterPro"/>
</dbReference>
<evidence type="ECO:0000313" key="10">
    <source>
        <dbReference type="Proteomes" id="UP001212841"/>
    </source>
</evidence>
<dbReference type="GO" id="GO:0090522">
    <property type="term" value="P:vesicle tethering involved in exocytosis"/>
    <property type="evidence" value="ECO:0007669"/>
    <property type="project" value="UniProtKB-UniRule"/>
</dbReference>
<dbReference type="Proteomes" id="UP001212841">
    <property type="component" value="Unassembled WGS sequence"/>
</dbReference>
<dbReference type="EMBL" id="JADGJD010000137">
    <property type="protein sequence ID" value="KAJ3054452.1"/>
    <property type="molecule type" value="Genomic_DNA"/>
</dbReference>
<feature type="domain" description="Exocyst complex component EXOC6/Sec15 N-terminal" evidence="8">
    <location>
        <begin position="96"/>
        <end position="263"/>
    </location>
</feature>
<dbReference type="AlphaFoldDB" id="A0AAD5SJ47"/>
<dbReference type="InterPro" id="IPR007225">
    <property type="entry name" value="EXOC6/Sec15"/>
</dbReference>
<evidence type="ECO:0000256" key="3">
    <source>
        <dbReference type="ARBA" id="ARBA00022483"/>
    </source>
</evidence>
<evidence type="ECO:0000256" key="4">
    <source>
        <dbReference type="ARBA" id="ARBA00023054"/>
    </source>
</evidence>
<evidence type="ECO:0000313" key="9">
    <source>
        <dbReference type="EMBL" id="KAJ3054452.1"/>
    </source>
</evidence>
<protein>
    <recommendedName>
        <fullName evidence="5">Exocyst complex component SEC15</fullName>
    </recommendedName>
</protein>
<comment type="function">
    <text evidence="5">Component of the exocyst complex involved in the docking of exocytic vesicles with fusion sites on the plasma membrane.</text>
</comment>
<feature type="region of interest" description="Disordered" evidence="6">
    <location>
        <begin position="27"/>
        <end position="66"/>
    </location>
</feature>
<dbReference type="Gene3D" id="1.10.357.30">
    <property type="entry name" value="Exocyst complex subunit Sec15 C-terminal domain, N-terminal subdomain"/>
    <property type="match status" value="1"/>
</dbReference>
<keyword evidence="4" id="KW-0175">Coiled coil</keyword>